<gene>
    <name evidence="1" type="ORF">QUG92_08695</name>
</gene>
<organism evidence="1 2">
    <name type="scientific">Curtobacterium citri</name>
    <dbReference type="NCBI Taxonomy" id="3055139"/>
    <lineage>
        <taxon>Bacteria</taxon>
        <taxon>Bacillati</taxon>
        <taxon>Actinomycetota</taxon>
        <taxon>Actinomycetes</taxon>
        <taxon>Micrococcales</taxon>
        <taxon>Microbacteriaceae</taxon>
        <taxon>Curtobacterium</taxon>
    </lineage>
</organism>
<evidence type="ECO:0000313" key="2">
    <source>
        <dbReference type="Proteomes" id="UP001237823"/>
    </source>
</evidence>
<dbReference type="Proteomes" id="UP001237823">
    <property type="component" value="Unassembled WGS sequence"/>
</dbReference>
<name>A0ABT7T6I9_9MICO</name>
<accession>A0ABT7T6I9</accession>
<protein>
    <recommendedName>
        <fullName evidence="3">Restriction endonuclease</fullName>
    </recommendedName>
</protein>
<proteinExistence type="predicted"/>
<reference evidence="1 2" key="1">
    <citation type="submission" date="2023-06" db="EMBL/GenBank/DDBJ databases">
        <authorList>
            <person name="Feng G."/>
            <person name="Li J."/>
            <person name="Zhu H."/>
        </authorList>
    </citation>
    <scope>NUCLEOTIDE SEQUENCE [LARGE SCALE GENOMIC DNA]</scope>
    <source>
        <strain evidence="1 2">RHCKG23</strain>
    </source>
</reference>
<keyword evidence="2" id="KW-1185">Reference proteome</keyword>
<evidence type="ECO:0008006" key="3">
    <source>
        <dbReference type="Google" id="ProtNLM"/>
    </source>
</evidence>
<dbReference type="EMBL" id="JAUCML010000004">
    <property type="protein sequence ID" value="MDM7885183.1"/>
    <property type="molecule type" value="Genomic_DNA"/>
</dbReference>
<dbReference type="RefSeq" id="WP_289458748.1">
    <property type="nucleotide sequence ID" value="NZ_JAUCML010000004.1"/>
</dbReference>
<evidence type="ECO:0000313" key="1">
    <source>
        <dbReference type="EMBL" id="MDM7885183.1"/>
    </source>
</evidence>
<comment type="caution">
    <text evidence="1">The sequence shown here is derived from an EMBL/GenBank/DDBJ whole genome shotgun (WGS) entry which is preliminary data.</text>
</comment>
<sequence>MDSTQSGDGMNLLPSQRFNELLGQVKRERVTKFSMIEEALLDWLWCVDGYRINGSVPSDFGTRRSAASEEARNGAFYRTRGDRLADVLLALLRNRCGVNLAPRSRVKGFSQEHQIDIAWSPEDGPILADPVVCCEVKILGAPSDGTKPDRSIRSDWTNRRKELKFQAADLKLFQGREDPNIRNWDQWRASVPPRVYTIWAGRIFSRTDAEYMTDQARDLTDTYLDGVGVFPFAPNETNTAYRALNDGRSVRGRLTHVDTILDRMQADIERYATTP</sequence>